<sequence length="557" mass="60735">MGLSSPSRISVELRSSTIANVVTALILLLLLFLSSKAVEADNGKGYASIPLKRAGIIRANTPSNNLSNDTTSRKLPSFAGRQDSGDFLLPPNTTNNVIYYYGIIEIGQPPQRFYINFDTGSSDLWVPSSSCQAYSCFSHNVFNASKSSTFQGFGEDEEGRVNAIDIQYGTGEVVVVPGKDQVAIGGLTVKDVTFGLAVLESEDLENGFDGLFGLAYKSLAGGPLVPPFYSMMDQKLLNSNQFTFVLNGNGGRLDFGNNTDDPIPTNTAWLDVIQRKYWSVAVSGVSVGKDQVISVTGSSKFGPPMGVIDTGTSVILMSRFQANEINRKLGVGSDGLTIDCSVSKNGPNVYIELGGSTFVIPPSSYVLNQGLLGCVTAFRDGGKQNDWTIGVPFLIGRNITFDMDNNRIGISTISGDNTRSDTEYDVSVQLTVPTSEKNYEIGNFMVEVDLENHRGNLLHSSARPGILRYKSWPVRMVWIAWRIIPLAITGWSREEEVINLTLFEGLTEDWKPGTKIVAASVKIHNPDIQIYDAKISFYSHFSGLRQECFFDIESIST</sequence>
<feature type="disulfide bond" evidence="8">
    <location>
        <begin position="131"/>
        <end position="136"/>
    </location>
</feature>
<dbReference type="GO" id="GO:0005789">
    <property type="term" value="C:endoplasmic reticulum membrane"/>
    <property type="evidence" value="ECO:0007669"/>
    <property type="project" value="UniProtKB-SubCell"/>
</dbReference>
<dbReference type="GO" id="GO:0140042">
    <property type="term" value="P:lipid droplet formation"/>
    <property type="evidence" value="ECO:0007669"/>
    <property type="project" value="UniProtKB-ARBA"/>
</dbReference>
<dbReference type="CDD" id="cd23995">
    <property type="entry name" value="Seipin_BSCL2_like"/>
    <property type="match status" value="1"/>
</dbReference>
<feature type="chain" id="PRO_5040751247" description="Peptidase A1 domain-containing protein" evidence="10">
    <location>
        <begin position="41"/>
        <end position="557"/>
    </location>
</feature>
<dbReference type="PRINTS" id="PR00792">
    <property type="entry name" value="PEPSIN"/>
</dbReference>
<dbReference type="InterPro" id="IPR001969">
    <property type="entry name" value="Aspartic_peptidase_AS"/>
</dbReference>
<dbReference type="InterPro" id="IPR033121">
    <property type="entry name" value="PEPTIDASE_A1"/>
</dbReference>
<keyword evidence="3 9" id="KW-0064">Aspartyl protease</keyword>
<name>A0A9W8DKH3_9FUNG</name>
<evidence type="ECO:0000256" key="1">
    <source>
        <dbReference type="ARBA" id="ARBA00007447"/>
    </source>
</evidence>
<organism evidence="12 13">
    <name type="scientific">Mycoemilia scoparia</name>
    <dbReference type="NCBI Taxonomy" id="417184"/>
    <lineage>
        <taxon>Eukaryota</taxon>
        <taxon>Fungi</taxon>
        <taxon>Fungi incertae sedis</taxon>
        <taxon>Zoopagomycota</taxon>
        <taxon>Kickxellomycotina</taxon>
        <taxon>Kickxellomycetes</taxon>
        <taxon>Kickxellales</taxon>
        <taxon>Kickxellaceae</taxon>
        <taxon>Mycoemilia</taxon>
    </lineage>
</organism>
<feature type="active site" evidence="7">
    <location>
        <position position="118"/>
    </location>
</feature>
<feature type="active site" evidence="7">
    <location>
        <position position="309"/>
    </location>
</feature>
<feature type="signal peptide" evidence="10">
    <location>
        <begin position="1"/>
        <end position="40"/>
    </location>
</feature>
<evidence type="ECO:0000256" key="2">
    <source>
        <dbReference type="ARBA" id="ARBA00022670"/>
    </source>
</evidence>
<gene>
    <name evidence="12" type="ORF">H4219_005061</name>
</gene>
<dbReference type="PANTHER" id="PTHR47966:SF51">
    <property type="entry name" value="BETA-SITE APP-CLEAVING ENZYME, ISOFORM A-RELATED"/>
    <property type="match status" value="1"/>
</dbReference>
<proteinExistence type="inferred from homology"/>
<reference evidence="12" key="1">
    <citation type="submission" date="2022-07" db="EMBL/GenBank/DDBJ databases">
        <title>Phylogenomic reconstructions and comparative analyses of Kickxellomycotina fungi.</title>
        <authorList>
            <person name="Reynolds N.K."/>
            <person name="Stajich J.E."/>
            <person name="Barry K."/>
            <person name="Grigoriev I.V."/>
            <person name="Crous P."/>
            <person name="Smith M.E."/>
        </authorList>
    </citation>
    <scope>NUCLEOTIDE SEQUENCE</scope>
    <source>
        <strain evidence="12">NBRC 100468</strain>
    </source>
</reference>
<evidence type="ECO:0000313" key="12">
    <source>
        <dbReference type="EMBL" id="KAJ1913784.1"/>
    </source>
</evidence>
<dbReference type="Gene3D" id="2.40.70.10">
    <property type="entry name" value="Acid Proteases"/>
    <property type="match status" value="2"/>
</dbReference>
<feature type="domain" description="Peptidase A1" evidence="11">
    <location>
        <begin position="100"/>
        <end position="411"/>
    </location>
</feature>
<keyword evidence="10" id="KW-0732">Signal</keyword>
<feature type="disulfide bond" evidence="8">
    <location>
        <begin position="340"/>
        <end position="374"/>
    </location>
</feature>
<dbReference type="GO" id="GO:0006629">
    <property type="term" value="P:lipid metabolic process"/>
    <property type="evidence" value="ECO:0007669"/>
    <property type="project" value="UniProtKB-KW"/>
</dbReference>
<dbReference type="SUPFAM" id="SSF50630">
    <property type="entry name" value="Acid proteases"/>
    <property type="match status" value="1"/>
</dbReference>
<comment type="similarity">
    <text evidence="1 9">Belongs to the peptidase A1 family.</text>
</comment>
<evidence type="ECO:0000259" key="11">
    <source>
        <dbReference type="PROSITE" id="PS51767"/>
    </source>
</evidence>
<dbReference type="PROSITE" id="PS00141">
    <property type="entry name" value="ASP_PROTEASE"/>
    <property type="match status" value="2"/>
</dbReference>
<evidence type="ECO:0000256" key="7">
    <source>
        <dbReference type="PIRSR" id="PIRSR601461-1"/>
    </source>
</evidence>
<protein>
    <recommendedName>
        <fullName evidence="11">Peptidase A1 domain-containing protein</fullName>
    </recommendedName>
</protein>
<keyword evidence="13" id="KW-1185">Reference proteome</keyword>
<dbReference type="GO" id="GO:0006508">
    <property type="term" value="P:proteolysis"/>
    <property type="evidence" value="ECO:0007669"/>
    <property type="project" value="UniProtKB-KW"/>
</dbReference>
<evidence type="ECO:0000256" key="9">
    <source>
        <dbReference type="RuleBase" id="RU000454"/>
    </source>
</evidence>
<evidence type="ECO:0000256" key="10">
    <source>
        <dbReference type="SAM" id="SignalP"/>
    </source>
</evidence>
<comment type="caution">
    <text evidence="12">The sequence shown here is derived from an EMBL/GenBank/DDBJ whole genome shotgun (WGS) entry which is preliminary data.</text>
</comment>
<dbReference type="Pfam" id="PF00026">
    <property type="entry name" value="Asp"/>
    <property type="match status" value="1"/>
</dbReference>
<evidence type="ECO:0000256" key="8">
    <source>
        <dbReference type="PIRSR" id="PIRSR601461-2"/>
    </source>
</evidence>
<keyword evidence="6 8" id="KW-1015">Disulfide bond</keyword>
<dbReference type="OrthoDB" id="5586718at2759"/>
<accession>A0A9W8DKH3</accession>
<dbReference type="InterPro" id="IPR001461">
    <property type="entry name" value="Aspartic_peptidase_A1"/>
</dbReference>
<evidence type="ECO:0000256" key="5">
    <source>
        <dbReference type="ARBA" id="ARBA00023145"/>
    </source>
</evidence>
<dbReference type="PROSITE" id="PS51767">
    <property type="entry name" value="PEPTIDASE_A1"/>
    <property type="match status" value="1"/>
</dbReference>
<dbReference type="InterPro" id="IPR021109">
    <property type="entry name" value="Peptidase_aspartic_dom_sf"/>
</dbReference>
<keyword evidence="2 9" id="KW-0645">Protease</keyword>
<evidence type="ECO:0000256" key="3">
    <source>
        <dbReference type="ARBA" id="ARBA00022750"/>
    </source>
</evidence>
<keyword evidence="5" id="KW-0865">Zymogen</keyword>
<dbReference type="EMBL" id="JANBPU010000239">
    <property type="protein sequence ID" value="KAJ1913784.1"/>
    <property type="molecule type" value="Genomic_DNA"/>
</dbReference>
<evidence type="ECO:0000256" key="4">
    <source>
        <dbReference type="ARBA" id="ARBA00022801"/>
    </source>
</evidence>
<dbReference type="Proteomes" id="UP001150538">
    <property type="component" value="Unassembled WGS sequence"/>
</dbReference>
<dbReference type="FunFam" id="2.40.70.10:FF:000008">
    <property type="entry name" value="Cathepsin D"/>
    <property type="match status" value="1"/>
</dbReference>
<dbReference type="PANTHER" id="PTHR47966">
    <property type="entry name" value="BETA-SITE APP-CLEAVING ENZYME, ISOFORM A-RELATED"/>
    <property type="match status" value="1"/>
</dbReference>
<dbReference type="AlphaFoldDB" id="A0A9W8DKH3"/>
<evidence type="ECO:0000256" key="6">
    <source>
        <dbReference type="ARBA" id="ARBA00023157"/>
    </source>
</evidence>
<keyword evidence="4 9" id="KW-0378">Hydrolase</keyword>
<dbReference type="GO" id="GO:0004190">
    <property type="term" value="F:aspartic-type endopeptidase activity"/>
    <property type="evidence" value="ECO:0007669"/>
    <property type="project" value="UniProtKB-KW"/>
</dbReference>
<evidence type="ECO:0000313" key="13">
    <source>
        <dbReference type="Proteomes" id="UP001150538"/>
    </source>
</evidence>